<keyword evidence="2" id="KW-1185">Reference proteome</keyword>
<dbReference type="Proteomes" id="UP000793456">
    <property type="component" value="Chromosome XVII"/>
</dbReference>
<dbReference type="EMBL" id="CM011690">
    <property type="protein sequence ID" value="TMS08108.1"/>
    <property type="molecule type" value="Genomic_DNA"/>
</dbReference>
<protein>
    <submittedName>
        <fullName evidence="1">Uncharacterized protein</fullName>
    </submittedName>
</protein>
<evidence type="ECO:0000313" key="1">
    <source>
        <dbReference type="EMBL" id="TMS08108.1"/>
    </source>
</evidence>
<organism evidence="1 2">
    <name type="scientific">Larimichthys crocea</name>
    <name type="common">Large yellow croaker</name>
    <name type="synonym">Pseudosciaena crocea</name>
    <dbReference type="NCBI Taxonomy" id="215358"/>
    <lineage>
        <taxon>Eukaryota</taxon>
        <taxon>Metazoa</taxon>
        <taxon>Chordata</taxon>
        <taxon>Craniata</taxon>
        <taxon>Vertebrata</taxon>
        <taxon>Euteleostomi</taxon>
        <taxon>Actinopterygii</taxon>
        <taxon>Neopterygii</taxon>
        <taxon>Teleostei</taxon>
        <taxon>Neoteleostei</taxon>
        <taxon>Acanthomorphata</taxon>
        <taxon>Eupercaria</taxon>
        <taxon>Sciaenidae</taxon>
        <taxon>Larimichthys</taxon>
    </lineage>
</organism>
<comment type="caution">
    <text evidence="1">The sequence shown here is derived from an EMBL/GenBank/DDBJ whole genome shotgun (WGS) entry which is preliminary data.</text>
</comment>
<name>A0ACD3QNN2_LARCR</name>
<evidence type="ECO:0000313" key="2">
    <source>
        <dbReference type="Proteomes" id="UP000793456"/>
    </source>
</evidence>
<accession>A0ACD3QNN2</accession>
<gene>
    <name evidence="1" type="ORF">E3U43_005591</name>
</gene>
<sequence>MLRRWGAPLSCAVPVGGSAGGHTAGRLRVCLRCENINTEHRPTLPPGSMLHSGSVIQLNNRDCRAAGRREWKASLEMDCSVFPRSLDLLVKGRGAALAPFSRLIQILRTEQDRMMMFTERRSIWWAAPPDSGCITTKPTNDDSASCVSMVTELPQSRGGGDSEVLLLLLLVEVVEDLKSEAPSRAGEDWLTDGSERRDEVEGCSVSAAAPKPAEARRIRTVSSSPASCRVENMLDDGNMDARGSHSGPG</sequence>
<reference evidence="1" key="1">
    <citation type="submission" date="2018-11" db="EMBL/GenBank/DDBJ databases">
        <title>The sequence and de novo assembly of Larimichthys crocea genome using PacBio and Hi-C technologies.</title>
        <authorList>
            <person name="Xu P."/>
            <person name="Chen B."/>
            <person name="Zhou Z."/>
            <person name="Ke Q."/>
            <person name="Wu Y."/>
            <person name="Bai H."/>
            <person name="Pu F."/>
        </authorList>
    </citation>
    <scope>NUCLEOTIDE SEQUENCE</scope>
    <source>
        <tissue evidence="1">Muscle</tissue>
    </source>
</reference>
<proteinExistence type="predicted"/>